<proteinExistence type="inferred from homology"/>
<feature type="domain" description="Alpha-carbonic anhydrase" evidence="4">
    <location>
        <begin position="41"/>
        <end position="261"/>
    </location>
</feature>
<dbReference type="SUPFAM" id="SSF51069">
    <property type="entry name" value="Carbonic anhydrase"/>
    <property type="match status" value="1"/>
</dbReference>
<dbReference type="PROSITE" id="PS51144">
    <property type="entry name" value="ALPHA_CA_2"/>
    <property type="match status" value="1"/>
</dbReference>
<comment type="similarity">
    <text evidence="2">Belongs to the alpha-carbonic anhydrase family.</text>
</comment>
<evidence type="ECO:0000256" key="2">
    <source>
        <dbReference type="ARBA" id="ARBA00010718"/>
    </source>
</evidence>
<organism evidence="5 6">
    <name type="scientific">Tegillarca granosa</name>
    <name type="common">Malaysian cockle</name>
    <name type="synonym">Anadara granosa</name>
    <dbReference type="NCBI Taxonomy" id="220873"/>
    <lineage>
        <taxon>Eukaryota</taxon>
        <taxon>Metazoa</taxon>
        <taxon>Spiralia</taxon>
        <taxon>Lophotrochozoa</taxon>
        <taxon>Mollusca</taxon>
        <taxon>Bivalvia</taxon>
        <taxon>Autobranchia</taxon>
        <taxon>Pteriomorphia</taxon>
        <taxon>Arcoida</taxon>
        <taxon>Arcoidea</taxon>
        <taxon>Arcidae</taxon>
        <taxon>Tegillarca</taxon>
    </lineage>
</organism>
<comment type="subcellular location">
    <subcellularLocation>
        <location evidence="1">Secreted</location>
    </subcellularLocation>
</comment>
<keyword evidence="3" id="KW-0964">Secreted</keyword>
<dbReference type="InterPro" id="IPR001148">
    <property type="entry name" value="CA_dom"/>
</dbReference>
<dbReference type="Pfam" id="PF00194">
    <property type="entry name" value="Carb_anhydrase"/>
    <property type="match status" value="2"/>
</dbReference>
<reference evidence="5 6" key="1">
    <citation type="submission" date="2022-12" db="EMBL/GenBank/DDBJ databases">
        <title>Chromosome-level genome of Tegillarca granosa.</title>
        <authorList>
            <person name="Kim J."/>
        </authorList>
    </citation>
    <scope>NUCLEOTIDE SEQUENCE [LARGE SCALE GENOMIC DNA]</scope>
    <source>
        <strain evidence="5">Teg-2019</strain>
        <tissue evidence="5">Adductor muscle</tissue>
    </source>
</reference>
<dbReference type="SMART" id="SM01057">
    <property type="entry name" value="Carb_anhydrase"/>
    <property type="match status" value="1"/>
</dbReference>
<gene>
    <name evidence="5" type="ORF">KUTeg_009979</name>
</gene>
<dbReference type="EMBL" id="JARBDR010000440">
    <property type="protein sequence ID" value="KAJ8312606.1"/>
    <property type="molecule type" value="Genomic_DNA"/>
</dbReference>
<dbReference type="PANTHER" id="PTHR18952:SF124">
    <property type="entry name" value="CARBONIC ANHYDRASE 7"/>
    <property type="match status" value="1"/>
</dbReference>
<dbReference type="Proteomes" id="UP001217089">
    <property type="component" value="Unassembled WGS sequence"/>
</dbReference>
<keyword evidence="6" id="KW-1185">Reference proteome</keyword>
<comment type="caution">
    <text evidence="5">The sequence shown here is derived from an EMBL/GenBank/DDBJ whole genome shotgun (WGS) entry which is preliminary data.</text>
</comment>
<evidence type="ECO:0000313" key="5">
    <source>
        <dbReference type="EMBL" id="KAJ8312606.1"/>
    </source>
</evidence>
<sequence length="283" mass="31611">MLSQCILFFKPFWIAQPTSKRIMVRYAVFIILFIFGHSEGAGWSYVGEHGPAHWASSFQHCGGSSQSPINIPGASSLVYDEGLSQFTLNGFGTSSSSTYQLKNNGHSVQLTIGGNVNLHIVNYNSKYPGLAVAADKSDGLAVLGFWFRISETDNPNYNTLLSQFDNVMFKDKMANVSGINLQNLLPSDLSHYYRYQGSLTTPPCFESVTWTLFNSMIPISERQMQKFRSLSELTMPDQHSLLVNNYRPLQALNSRKVYTSSPSQRLFSSSVQYGFNRTSSSNN</sequence>
<dbReference type="Gene3D" id="3.10.200.10">
    <property type="entry name" value="Alpha carbonic anhydrase"/>
    <property type="match status" value="2"/>
</dbReference>
<protein>
    <recommendedName>
        <fullName evidence="4">Alpha-carbonic anhydrase domain-containing protein</fullName>
    </recommendedName>
</protein>
<evidence type="ECO:0000313" key="6">
    <source>
        <dbReference type="Proteomes" id="UP001217089"/>
    </source>
</evidence>
<dbReference type="InterPro" id="IPR036398">
    <property type="entry name" value="CA_dom_sf"/>
</dbReference>
<evidence type="ECO:0000259" key="4">
    <source>
        <dbReference type="PROSITE" id="PS51144"/>
    </source>
</evidence>
<dbReference type="InterPro" id="IPR023561">
    <property type="entry name" value="Carbonic_anhydrase_a-class"/>
</dbReference>
<evidence type="ECO:0000256" key="3">
    <source>
        <dbReference type="ARBA" id="ARBA00022525"/>
    </source>
</evidence>
<evidence type="ECO:0000256" key="1">
    <source>
        <dbReference type="ARBA" id="ARBA00004613"/>
    </source>
</evidence>
<name>A0ABQ9F5F6_TEGGR</name>
<dbReference type="PANTHER" id="PTHR18952">
    <property type="entry name" value="CARBONIC ANHYDRASE"/>
    <property type="match status" value="1"/>
</dbReference>
<accession>A0ABQ9F5F6</accession>